<keyword evidence="1" id="KW-0472">Membrane</keyword>
<gene>
    <name evidence="3" type="ORF">MBELCI_3614</name>
</gene>
<sequence>MAGGASPRLFPQIMGAALMVLGGLVSARGAIRAGGIGGWEQPPWAADPLKIARLIYVPCAIIAFALFAHVLGTIPISALLIIGYAVLWRTGPLAALTFGICFSVAIYLFFTAVMRVPLPIGPVPLPF</sequence>
<dbReference type="AlphaFoldDB" id="U2Z920"/>
<dbReference type="Pfam" id="PF07331">
    <property type="entry name" value="TctB"/>
    <property type="match status" value="1"/>
</dbReference>
<dbReference type="STRING" id="1337093.MBELCI_3614"/>
<proteinExistence type="predicted"/>
<dbReference type="EMBL" id="BATB01000105">
    <property type="protein sequence ID" value="GAD57562.1"/>
    <property type="molecule type" value="Genomic_DNA"/>
</dbReference>
<keyword evidence="1" id="KW-0812">Transmembrane</keyword>
<keyword evidence="4" id="KW-1185">Reference proteome</keyword>
<name>U2Z920_9RHOB</name>
<comment type="caution">
    <text evidence="3">The sequence shown here is derived from an EMBL/GenBank/DDBJ whole genome shotgun (WGS) entry which is preliminary data.</text>
</comment>
<protein>
    <recommendedName>
        <fullName evidence="2">DUF1468 domain-containing protein</fullName>
    </recommendedName>
</protein>
<feature type="transmembrane region" description="Helical" evidence="1">
    <location>
        <begin position="93"/>
        <end position="114"/>
    </location>
</feature>
<evidence type="ECO:0000256" key="1">
    <source>
        <dbReference type="SAM" id="Phobius"/>
    </source>
</evidence>
<keyword evidence="1" id="KW-1133">Transmembrane helix</keyword>
<feature type="domain" description="DUF1468" evidence="2">
    <location>
        <begin position="4"/>
        <end position="119"/>
    </location>
</feature>
<organism evidence="3 4">
    <name type="scientific">Limimaricola cinnabarinus LL-001</name>
    <dbReference type="NCBI Taxonomy" id="1337093"/>
    <lineage>
        <taxon>Bacteria</taxon>
        <taxon>Pseudomonadati</taxon>
        <taxon>Pseudomonadota</taxon>
        <taxon>Alphaproteobacteria</taxon>
        <taxon>Rhodobacterales</taxon>
        <taxon>Paracoccaceae</taxon>
        <taxon>Limimaricola</taxon>
    </lineage>
</organism>
<dbReference type="Proteomes" id="UP000016566">
    <property type="component" value="Unassembled WGS sequence"/>
</dbReference>
<accession>U2Z920</accession>
<feature type="transmembrane region" description="Helical" evidence="1">
    <location>
        <begin position="53"/>
        <end position="86"/>
    </location>
</feature>
<reference evidence="3" key="1">
    <citation type="journal article" date="2013" name="Genome Announc.">
        <title>Draft Genome Sequence of Loktanella cinnabarina LL-001T, Isolated from Deep-Sea Floor Sediment.</title>
        <authorList>
            <person name="Nishi S."/>
            <person name="Tsubouchi T."/>
            <person name="Takaki Y."/>
            <person name="Koyanagi R."/>
            <person name="Satoh N."/>
            <person name="Maruyama T."/>
            <person name="Hatada Y."/>
        </authorList>
    </citation>
    <scope>NUCLEOTIDE SEQUENCE [LARGE SCALE GENOMIC DNA]</scope>
    <source>
        <strain evidence="3">LL-001</strain>
    </source>
</reference>
<evidence type="ECO:0000313" key="4">
    <source>
        <dbReference type="Proteomes" id="UP000016566"/>
    </source>
</evidence>
<evidence type="ECO:0000259" key="2">
    <source>
        <dbReference type="Pfam" id="PF07331"/>
    </source>
</evidence>
<evidence type="ECO:0000313" key="3">
    <source>
        <dbReference type="EMBL" id="GAD57562.1"/>
    </source>
</evidence>
<dbReference type="InterPro" id="IPR009936">
    <property type="entry name" value="DUF1468"/>
</dbReference>